<name>A0A1M5PND4_STRHI</name>
<dbReference type="PANTHER" id="PTHR11895">
    <property type="entry name" value="TRANSAMIDASE"/>
    <property type="match status" value="1"/>
</dbReference>
<dbReference type="Pfam" id="PF01425">
    <property type="entry name" value="Amidase"/>
    <property type="match status" value="1"/>
</dbReference>
<gene>
    <name evidence="3" type="ORF">SAMN05444320_11912</name>
</gene>
<dbReference type="EMBL" id="FQVN01000019">
    <property type="protein sequence ID" value="SHH03315.1"/>
    <property type="molecule type" value="Genomic_DNA"/>
</dbReference>
<accession>A0A1M5PND4</accession>
<dbReference type="PROSITE" id="PS00571">
    <property type="entry name" value="AMIDASES"/>
    <property type="match status" value="1"/>
</dbReference>
<dbReference type="Proteomes" id="UP000184501">
    <property type="component" value="Unassembled WGS sequence"/>
</dbReference>
<dbReference type="AlphaFoldDB" id="A0A1M5PND4"/>
<feature type="domain" description="Amidase" evidence="2">
    <location>
        <begin position="27"/>
        <end position="450"/>
    </location>
</feature>
<proteinExistence type="inferred from homology"/>
<evidence type="ECO:0000259" key="2">
    <source>
        <dbReference type="Pfam" id="PF01425"/>
    </source>
</evidence>
<dbReference type="InterPro" id="IPR000120">
    <property type="entry name" value="Amidase"/>
</dbReference>
<dbReference type="InterPro" id="IPR020556">
    <property type="entry name" value="Amidase_CS"/>
</dbReference>
<dbReference type="STRING" id="2017.SAMN05444320_11912"/>
<dbReference type="RefSeq" id="WP_073489956.1">
    <property type="nucleotide sequence ID" value="NZ_FQVN01000019.1"/>
</dbReference>
<dbReference type="OrthoDB" id="5175573at2"/>
<protein>
    <submittedName>
        <fullName evidence="3">Amidase</fullName>
    </submittedName>
</protein>
<dbReference type="Gene3D" id="3.90.1300.10">
    <property type="entry name" value="Amidase signature (AS) domain"/>
    <property type="match status" value="1"/>
</dbReference>
<comment type="similarity">
    <text evidence="1">Belongs to the amidase family.</text>
</comment>
<dbReference type="NCBIfam" id="NF009119">
    <property type="entry name" value="PRK12470.1"/>
    <property type="match status" value="1"/>
</dbReference>
<evidence type="ECO:0000313" key="3">
    <source>
        <dbReference type="EMBL" id="SHH03315.1"/>
    </source>
</evidence>
<dbReference type="SUPFAM" id="SSF75304">
    <property type="entry name" value="Amidase signature (AS) enzymes"/>
    <property type="match status" value="1"/>
</dbReference>
<reference evidence="3 4" key="1">
    <citation type="submission" date="2016-11" db="EMBL/GenBank/DDBJ databases">
        <authorList>
            <person name="Jaros S."/>
            <person name="Januszkiewicz K."/>
            <person name="Wedrychowicz H."/>
        </authorList>
    </citation>
    <scope>NUCLEOTIDE SEQUENCE [LARGE SCALE GENOMIC DNA]</scope>
    <source>
        <strain evidence="3 4">DSM 44523</strain>
    </source>
</reference>
<dbReference type="PANTHER" id="PTHR11895:SF7">
    <property type="entry name" value="GLUTAMYL-TRNA(GLN) AMIDOTRANSFERASE SUBUNIT A, MITOCHONDRIAL"/>
    <property type="match status" value="1"/>
</dbReference>
<dbReference type="GO" id="GO:0003824">
    <property type="term" value="F:catalytic activity"/>
    <property type="evidence" value="ECO:0007669"/>
    <property type="project" value="InterPro"/>
</dbReference>
<dbReference type="InterPro" id="IPR036928">
    <property type="entry name" value="AS_sf"/>
</dbReference>
<evidence type="ECO:0000313" key="4">
    <source>
        <dbReference type="Proteomes" id="UP000184501"/>
    </source>
</evidence>
<sequence length="474" mass="50046">MDRTDLCFAGPTRQLELMRAGELTATELVRAYLERIERFDRELNAYRVVLADSALAAAAEADRLRARGADAPLLGVPLAVKDDVDLAGEVTAFGTQAVTTPRRHDAELARRLRAAGAVVLGRTRMPELGMWPVTQSAFAGATRNPWSLEHSAGGSSGGSAAAVAAGLASAAIGSDGAGSIRIPSAATGVFGLKPHNGRIPLHPHGGHWTGLTAAGPITRRVLDWALLADQLHGPLAAEPDTALPAPPTSFVRAAAQPPGRLRIAVSTRGMAAATRVHPEVRSALADTARLLRELGHEVVRLDPDLLDPTGMAVFAPRYLRAVAESAADVEHPGRLERRTRIASALGRALGPAHRRLLALGARAAERANRVFDRADVLLTPTLPRPAMPVGELERHATVPALVKASRYVAFLPLWNIAGNPAASVPAGFTRSGLPLAVQCVGRPHDECTLLSLAAQIEAARPWADRRPPRYAANG</sequence>
<organism evidence="3 4">
    <name type="scientific">Streptoalloteichus hindustanus</name>
    <dbReference type="NCBI Taxonomy" id="2017"/>
    <lineage>
        <taxon>Bacteria</taxon>
        <taxon>Bacillati</taxon>
        <taxon>Actinomycetota</taxon>
        <taxon>Actinomycetes</taxon>
        <taxon>Pseudonocardiales</taxon>
        <taxon>Pseudonocardiaceae</taxon>
        <taxon>Streptoalloteichus</taxon>
    </lineage>
</organism>
<evidence type="ECO:0000256" key="1">
    <source>
        <dbReference type="ARBA" id="ARBA00009199"/>
    </source>
</evidence>
<keyword evidence="4" id="KW-1185">Reference proteome</keyword>
<dbReference type="InterPro" id="IPR023631">
    <property type="entry name" value="Amidase_dom"/>
</dbReference>